<dbReference type="Gene3D" id="2.30.30.290">
    <property type="entry name" value="YopX-like domains"/>
    <property type="match status" value="1"/>
</dbReference>
<proteinExistence type="predicted"/>
<dbReference type="EMBL" id="AP023366">
    <property type="protein sequence ID" value="BCJ86488.1"/>
    <property type="molecule type" value="Genomic_DNA"/>
</dbReference>
<dbReference type="SUPFAM" id="SSF159006">
    <property type="entry name" value="YopX-like"/>
    <property type="match status" value="1"/>
</dbReference>
<dbReference type="InterPro" id="IPR019096">
    <property type="entry name" value="YopX_protein"/>
</dbReference>
<keyword evidence="3" id="KW-1185">Reference proteome</keyword>
<name>A0A7I8D8M5_9BACL</name>
<dbReference type="InterPro" id="IPR010024">
    <property type="entry name" value="CHP16711"/>
</dbReference>
<evidence type="ECO:0000313" key="2">
    <source>
        <dbReference type="EMBL" id="BCJ86488.1"/>
    </source>
</evidence>
<protein>
    <recommendedName>
        <fullName evidence="1">YopX protein domain-containing protein</fullName>
    </recommendedName>
</protein>
<sequence length="120" mass="14229">MREIKFRAWDSKGWMRTDFSPSMIYDVLNITAFDLIWNSPDFVKMQYTGLKDRNGKEIYEGDILRDDETGLNLVVWDNGAYWIRPVYDVVDTYMEYLSDYNEVCEIIGNIYENPELLSDV</sequence>
<dbReference type="AlphaFoldDB" id="A0A7I8D8M5"/>
<dbReference type="Proteomes" id="UP000593802">
    <property type="component" value="Chromosome"/>
</dbReference>
<dbReference type="NCBIfam" id="TIGR01671">
    <property type="entry name" value="phage_TIGR01671"/>
    <property type="match status" value="1"/>
</dbReference>
<evidence type="ECO:0000259" key="1">
    <source>
        <dbReference type="Pfam" id="PF09643"/>
    </source>
</evidence>
<organism evidence="2 3">
    <name type="scientific">Effusibacillus dendaii</name>
    <dbReference type="NCBI Taxonomy" id="2743772"/>
    <lineage>
        <taxon>Bacteria</taxon>
        <taxon>Bacillati</taxon>
        <taxon>Bacillota</taxon>
        <taxon>Bacilli</taxon>
        <taxon>Bacillales</taxon>
        <taxon>Alicyclobacillaceae</taxon>
        <taxon>Effusibacillus</taxon>
    </lineage>
</organism>
<gene>
    <name evidence="2" type="ORF">skT53_14730</name>
</gene>
<dbReference type="KEGG" id="eff:skT53_14730"/>
<feature type="domain" description="YopX protein" evidence="1">
    <location>
        <begin position="5"/>
        <end position="117"/>
    </location>
</feature>
<dbReference type="InterPro" id="IPR023385">
    <property type="entry name" value="YopX-like_C"/>
</dbReference>
<accession>A0A7I8D8M5</accession>
<reference evidence="2 3" key="1">
    <citation type="submission" date="2020-08" db="EMBL/GenBank/DDBJ databases">
        <title>Complete Genome Sequence of Effusibacillus dendaii Strain skT53, Isolated from Farmland soil.</title>
        <authorList>
            <person name="Konishi T."/>
            <person name="Kawasaki H."/>
        </authorList>
    </citation>
    <scope>NUCLEOTIDE SEQUENCE [LARGE SCALE GENOMIC DNA]</scope>
    <source>
        <strain evidence="3">skT53</strain>
    </source>
</reference>
<dbReference type="RefSeq" id="WP_200760486.1">
    <property type="nucleotide sequence ID" value="NZ_AP023366.1"/>
</dbReference>
<evidence type="ECO:0000313" key="3">
    <source>
        <dbReference type="Proteomes" id="UP000593802"/>
    </source>
</evidence>
<dbReference type="Pfam" id="PF09643">
    <property type="entry name" value="YopX"/>
    <property type="match status" value="1"/>
</dbReference>